<evidence type="ECO:0000313" key="2">
    <source>
        <dbReference type="Proteomes" id="UP000501076"/>
    </source>
</evidence>
<geneLocation type="plasmid" evidence="2">
    <name>pfdu301a</name>
</geneLocation>
<name>A0A6M6E8Z0_PRIMG</name>
<gene>
    <name evidence="1" type="ORF">FDZ14_32885</name>
</gene>
<evidence type="ECO:0000313" key="1">
    <source>
        <dbReference type="EMBL" id="QJX80888.1"/>
    </source>
</evidence>
<dbReference type="Proteomes" id="UP000501076">
    <property type="component" value="Plasmid pFDU301A"/>
</dbReference>
<reference evidence="1 2" key="1">
    <citation type="submission" date="2019-10" db="EMBL/GenBank/DDBJ databases">
        <title>Complete genome sequences for adaption low water activity.</title>
        <authorList>
            <person name="Zhao L."/>
            <person name="Zhong J."/>
        </authorList>
    </citation>
    <scope>NUCLEOTIDE SEQUENCE [LARGE SCALE GENOMIC DNA]</scope>
    <source>
        <strain evidence="1 2">FDU301</strain>
        <plasmid evidence="2">pfdu301a</plasmid>
    </source>
</reference>
<accession>A0A6M6E8Z0</accession>
<keyword evidence="1" id="KW-0614">Plasmid</keyword>
<sequence>MKLEIKQMYQKSLKLKAEEKVDSLEKLLIICEDTEEHSYGYLTRFELIKEYKQLNKIYSAIKLYLANVHVFLEYRFNSKPLLDSYSWVAKHIDSVFNIKQKEITDFFNHMKNVYEISGYSLRSYYQEHYNYLMRVGRWEEGFATYSRWMVESRDESSQSIGQEESDRAFYYFNVGDYDNGKYVFEAVKKGIDCPPGTRTYAYPRAVRYYFELKDWEMTTYLMQRGYEYTKGKSGAIEEVAEIMKSLTILNPKIALKLWEKHHYSFSGSENKRAKHSFGISSYLLEKSLGAHLAGSYKLKKLERNVQEMYEIQEYMDQRNGTDAYHEELMYWEEIWGNYNKRRKNKKLQQMKSEGEK</sequence>
<dbReference type="AlphaFoldDB" id="A0A6M6E8Z0"/>
<dbReference type="RefSeq" id="WP_171778888.1">
    <property type="nucleotide sequence ID" value="NZ_CP045273.1"/>
</dbReference>
<organism evidence="1 2">
    <name type="scientific">Priestia megaterium</name>
    <name type="common">Bacillus megaterium</name>
    <dbReference type="NCBI Taxonomy" id="1404"/>
    <lineage>
        <taxon>Bacteria</taxon>
        <taxon>Bacillati</taxon>
        <taxon>Bacillota</taxon>
        <taxon>Bacilli</taxon>
        <taxon>Bacillales</taxon>
        <taxon>Bacillaceae</taxon>
        <taxon>Priestia</taxon>
    </lineage>
</organism>
<protein>
    <submittedName>
        <fullName evidence="1">Uncharacterized protein</fullName>
    </submittedName>
</protein>
<proteinExistence type="predicted"/>
<dbReference type="EMBL" id="CP045273">
    <property type="protein sequence ID" value="QJX80888.1"/>
    <property type="molecule type" value="Genomic_DNA"/>
</dbReference>